<dbReference type="Proteomes" id="UP000199354">
    <property type="component" value="Unassembled WGS sequence"/>
</dbReference>
<dbReference type="AlphaFoldDB" id="A0A1G5D958"/>
<dbReference type="Pfam" id="PF13649">
    <property type="entry name" value="Methyltransf_25"/>
    <property type="match status" value="1"/>
</dbReference>
<dbReference type="RefSeq" id="WP_091141003.1">
    <property type="nucleotide sequence ID" value="NZ_FMVF01000003.1"/>
</dbReference>
<organism evidence="2 3">
    <name type="scientific">Flavobacterium caeni</name>
    <dbReference type="NCBI Taxonomy" id="490189"/>
    <lineage>
        <taxon>Bacteria</taxon>
        <taxon>Pseudomonadati</taxon>
        <taxon>Bacteroidota</taxon>
        <taxon>Flavobacteriia</taxon>
        <taxon>Flavobacteriales</taxon>
        <taxon>Flavobacteriaceae</taxon>
        <taxon>Flavobacterium</taxon>
    </lineage>
</organism>
<feature type="domain" description="Methyltransferase" evidence="1">
    <location>
        <begin position="65"/>
        <end position="151"/>
    </location>
</feature>
<dbReference type="Gene3D" id="3.40.50.150">
    <property type="entry name" value="Vaccinia Virus protein VP39"/>
    <property type="match status" value="1"/>
</dbReference>
<evidence type="ECO:0000259" key="1">
    <source>
        <dbReference type="Pfam" id="PF13649"/>
    </source>
</evidence>
<name>A0A1G5D958_9FLAO</name>
<keyword evidence="3" id="KW-1185">Reference proteome</keyword>
<proteinExistence type="predicted"/>
<sequence length="236" mass="27411">MLIDTTTRTDAPEIMDDFSMQGKELRDTLDQIARINRLLGGNRITVDGVKKLLSKFPKDYEITLVDLGCGNGDMLRALSDYGYRKNWRFKLIGIDANPDTVRYARELSASYPNIGYQTIDIFSADFESLEYDIALCTLTLHHFNESEILYLMRLLKSKITVGIVVNDLHRNALAYRLFQLVGWLFRLKPMPRNDGLVSILRGFKRTELSTFSQKLNLNANIRWKWAFRYQWIISKI</sequence>
<protein>
    <submittedName>
        <fullName evidence="2">2-polyprenyl-3-methyl-5-hydroxy-6-metoxy-1,4-benzoquinol methylase</fullName>
    </submittedName>
</protein>
<dbReference type="EMBL" id="FMVF01000003">
    <property type="protein sequence ID" value="SCY11038.1"/>
    <property type="molecule type" value="Genomic_DNA"/>
</dbReference>
<dbReference type="STRING" id="490189.SAMN02927903_00784"/>
<dbReference type="CDD" id="cd02440">
    <property type="entry name" value="AdoMet_MTases"/>
    <property type="match status" value="1"/>
</dbReference>
<dbReference type="OrthoDB" id="9800454at2"/>
<gene>
    <name evidence="2" type="ORF">SAMN02927903_00784</name>
</gene>
<dbReference type="InterPro" id="IPR029063">
    <property type="entry name" value="SAM-dependent_MTases_sf"/>
</dbReference>
<dbReference type="InterPro" id="IPR041698">
    <property type="entry name" value="Methyltransf_25"/>
</dbReference>
<keyword evidence="2" id="KW-0489">Methyltransferase</keyword>
<dbReference type="SUPFAM" id="SSF53335">
    <property type="entry name" value="S-adenosyl-L-methionine-dependent methyltransferases"/>
    <property type="match status" value="1"/>
</dbReference>
<dbReference type="GO" id="GO:0032259">
    <property type="term" value="P:methylation"/>
    <property type="evidence" value="ECO:0007669"/>
    <property type="project" value="UniProtKB-KW"/>
</dbReference>
<accession>A0A1G5D958</accession>
<evidence type="ECO:0000313" key="3">
    <source>
        <dbReference type="Proteomes" id="UP000199354"/>
    </source>
</evidence>
<keyword evidence="2" id="KW-0808">Transferase</keyword>
<reference evidence="2 3" key="1">
    <citation type="submission" date="2016-10" db="EMBL/GenBank/DDBJ databases">
        <authorList>
            <person name="de Groot N.N."/>
        </authorList>
    </citation>
    <scope>NUCLEOTIDE SEQUENCE [LARGE SCALE GENOMIC DNA]</scope>
    <source>
        <strain evidence="2 3">CGMCC 1.7031</strain>
    </source>
</reference>
<dbReference type="GO" id="GO:0008168">
    <property type="term" value="F:methyltransferase activity"/>
    <property type="evidence" value="ECO:0007669"/>
    <property type="project" value="UniProtKB-KW"/>
</dbReference>
<evidence type="ECO:0000313" key="2">
    <source>
        <dbReference type="EMBL" id="SCY11038.1"/>
    </source>
</evidence>